<feature type="domain" description="Carrier" evidence="1">
    <location>
        <begin position="1"/>
        <end position="73"/>
    </location>
</feature>
<dbReference type="InterPro" id="IPR036736">
    <property type="entry name" value="ACP-like_sf"/>
</dbReference>
<evidence type="ECO:0000259" key="1">
    <source>
        <dbReference type="PROSITE" id="PS50075"/>
    </source>
</evidence>
<dbReference type="SUPFAM" id="SSF47336">
    <property type="entry name" value="ACP-like"/>
    <property type="match status" value="1"/>
</dbReference>
<name>A0A382PI33_9ZZZZ</name>
<reference evidence="2" key="1">
    <citation type="submission" date="2018-05" db="EMBL/GenBank/DDBJ databases">
        <authorList>
            <person name="Lanie J.A."/>
            <person name="Ng W.-L."/>
            <person name="Kazmierczak K.M."/>
            <person name="Andrzejewski T.M."/>
            <person name="Davidsen T.M."/>
            <person name="Wayne K.J."/>
            <person name="Tettelin H."/>
            <person name="Glass J.I."/>
            <person name="Rusch D."/>
            <person name="Podicherti R."/>
            <person name="Tsui H.-C.T."/>
            <person name="Winkler M.E."/>
        </authorList>
    </citation>
    <scope>NUCLEOTIDE SEQUENCE</scope>
</reference>
<sequence>MKLNELIIETFVLSSDISVKDEQGPGDLPGWDSLGHLTLMNAIERVYSVSVDMEEMIAIETVLDIRALLTEKGISDF</sequence>
<evidence type="ECO:0000313" key="2">
    <source>
        <dbReference type="EMBL" id="SVC71581.1"/>
    </source>
</evidence>
<accession>A0A382PI33</accession>
<dbReference type="Gene3D" id="1.10.1200.10">
    <property type="entry name" value="ACP-like"/>
    <property type="match status" value="1"/>
</dbReference>
<proteinExistence type="predicted"/>
<dbReference type="InterPro" id="IPR009081">
    <property type="entry name" value="PP-bd_ACP"/>
</dbReference>
<dbReference type="EMBL" id="UINC01106724">
    <property type="protein sequence ID" value="SVC71581.1"/>
    <property type="molecule type" value="Genomic_DNA"/>
</dbReference>
<protein>
    <recommendedName>
        <fullName evidence="1">Carrier domain-containing protein</fullName>
    </recommendedName>
</protein>
<dbReference type="PROSITE" id="PS50075">
    <property type="entry name" value="CARRIER"/>
    <property type="match status" value="1"/>
</dbReference>
<dbReference type="AlphaFoldDB" id="A0A382PI33"/>
<organism evidence="2">
    <name type="scientific">marine metagenome</name>
    <dbReference type="NCBI Taxonomy" id="408172"/>
    <lineage>
        <taxon>unclassified sequences</taxon>
        <taxon>metagenomes</taxon>
        <taxon>ecological metagenomes</taxon>
    </lineage>
</organism>
<gene>
    <name evidence="2" type="ORF">METZ01_LOCUS324435</name>
</gene>